<name>Q3JRI0_BURP1</name>
<dbReference type="AlphaFoldDB" id="Q3JRI0"/>
<feature type="region of interest" description="Disordered" evidence="1">
    <location>
        <begin position="192"/>
        <end position="223"/>
    </location>
</feature>
<evidence type="ECO:0000313" key="2">
    <source>
        <dbReference type="EMBL" id="ABA49348.1"/>
    </source>
</evidence>
<reference evidence="2 3" key="1">
    <citation type="submission" date="2005-09" db="EMBL/GenBank/DDBJ databases">
        <authorList>
            <person name="Woods D.E."/>
            <person name="Nierman W.C."/>
        </authorList>
    </citation>
    <scope>NUCLEOTIDE SEQUENCE [LARGE SCALE GENOMIC DNA]</scope>
    <source>
        <strain evidence="2 3">1710b</strain>
    </source>
</reference>
<gene>
    <name evidence="2" type="ordered locus">BURPS1710b_2429</name>
</gene>
<dbReference type="HOGENOM" id="CLU_522427_0_0_4"/>
<organism evidence="2 3">
    <name type="scientific">Burkholderia pseudomallei (strain 1710b)</name>
    <dbReference type="NCBI Taxonomy" id="320372"/>
    <lineage>
        <taxon>Bacteria</taxon>
        <taxon>Pseudomonadati</taxon>
        <taxon>Pseudomonadota</taxon>
        <taxon>Betaproteobacteria</taxon>
        <taxon>Burkholderiales</taxon>
        <taxon>Burkholderiaceae</taxon>
        <taxon>Burkholderia</taxon>
        <taxon>pseudomallei group</taxon>
    </lineage>
</organism>
<feature type="region of interest" description="Disordered" evidence="1">
    <location>
        <begin position="319"/>
        <end position="339"/>
    </location>
</feature>
<feature type="compositionally biased region" description="Basic and acidic residues" evidence="1">
    <location>
        <begin position="321"/>
        <end position="336"/>
    </location>
</feature>
<proteinExistence type="predicted"/>
<dbReference type="Proteomes" id="UP000002700">
    <property type="component" value="Chromosome I"/>
</dbReference>
<accession>Q3JRI0</accession>
<sequence>MPARMIRSIRIEHLLQFAHVGDAGRQREHQQHARLVRIERTRAHEAERIVVRRPVAHHVSRADARRAHDRDALRRRIGERRLQRRMDRAVARARDDEPARARRDACIDDHARCARIARDDLDLRPGGADREARVERMRARRAARELDAAVLHPAERAQFGRVKCIDRIGARLHDVARAMDPVVERDEHALPARRRAARDGDRVQQVERAVGRQRGRRAHRRRHHDRLRGLHGQMQQVRSLFERVGAVRDHDAVDRVVRRKRVDPLGERRPQRGRQVLAVDARDLLGLDRRDLRERGHGGEQPVDAERARLVAGRLRGVGRRASDRAARREDGDARQRARRRVRNVRGMGGCRCVHGRDCNGSRPPFGKRGVFPGARSRSRAPLPPVARRASACRRGRAHVRAMHARLAKPPSRRRLALSRNRQNRRNRPPPRPEQRARQRSRTACPERLRHGVFSLAETFRRPPCECLRSTAAARKLARRSFSRSILSFQRRFAIMQTATRAAARFAAYRTTCSPPTGSVQ</sequence>
<evidence type="ECO:0000256" key="1">
    <source>
        <dbReference type="SAM" id="MobiDB-lite"/>
    </source>
</evidence>
<feature type="region of interest" description="Disordered" evidence="1">
    <location>
        <begin position="369"/>
        <end position="445"/>
    </location>
</feature>
<feature type="compositionally biased region" description="Basic residues" evidence="1">
    <location>
        <begin position="211"/>
        <end position="223"/>
    </location>
</feature>
<dbReference type="EMBL" id="CP000124">
    <property type="protein sequence ID" value="ABA49348.1"/>
    <property type="molecule type" value="Genomic_DNA"/>
</dbReference>
<evidence type="ECO:0000313" key="3">
    <source>
        <dbReference type="Proteomes" id="UP000002700"/>
    </source>
</evidence>
<dbReference type="EnsemblBacteria" id="ABA49348">
    <property type="protein sequence ID" value="ABA49348"/>
    <property type="gene ID" value="BURPS1710b_2429"/>
</dbReference>
<feature type="compositionally biased region" description="Basic residues" evidence="1">
    <location>
        <begin position="391"/>
        <end position="429"/>
    </location>
</feature>
<dbReference type="KEGG" id="bpm:BURPS1710b_2429"/>
<protein>
    <submittedName>
        <fullName evidence="2">Uncharacterized protein</fullName>
    </submittedName>
</protein>